<evidence type="ECO:0000256" key="9">
    <source>
        <dbReference type="ARBA" id="ARBA00040345"/>
    </source>
</evidence>
<keyword evidence="11" id="KW-0378">Hydrolase</keyword>
<comment type="subcellular location">
    <subcellularLocation>
        <location evidence="1">Cell membrane</location>
    </subcellularLocation>
</comment>
<evidence type="ECO:0000256" key="1">
    <source>
        <dbReference type="ARBA" id="ARBA00004236"/>
    </source>
</evidence>
<evidence type="ECO:0000313" key="11">
    <source>
        <dbReference type="EMBL" id="GGF41280.1"/>
    </source>
</evidence>
<keyword evidence="2" id="KW-1003">Cell membrane</keyword>
<dbReference type="PANTHER" id="PTHR43646">
    <property type="entry name" value="GLYCOSYLTRANSFERASE"/>
    <property type="match status" value="1"/>
</dbReference>
<evidence type="ECO:0000256" key="2">
    <source>
        <dbReference type="ARBA" id="ARBA00022475"/>
    </source>
</evidence>
<organism evidence="11 12">
    <name type="scientific">Subtercola lobariae</name>
    <dbReference type="NCBI Taxonomy" id="1588641"/>
    <lineage>
        <taxon>Bacteria</taxon>
        <taxon>Bacillati</taxon>
        <taxon>Actinomycetota</taxon>
        <taxon>Actinomycetes</taxon>
        <taxon>Micrococcales</taxon>
        <taxon>Microbacteriaceae</taxon>
        <taxon>Subtercola</taxon>
    </lineage>
</organism>
<comment type="pathway">
    <text evidence="7">Carotenoid biosynthesis; staphyloxanthin biosynthesis; staphyloxanthin from farnesyl diphosphate: step 4/5.</text>
</comment>
<dbReference type="Pfam" id="PF00535">
    <property type="entry name" value="Glycos_transf_2"/>
    <property type="match status" value="1"/>
</dbReference>
<dbReference type="EMBL" id="BMGP01000009">
    <property type="protein sequence ID" value="GGF41280.1"/>
    <property type="molecule type" value="Genomic_DNA"/>
</dbReference>
<name>A0A917BFL2_9MICO</name>
<evidence type="ECO:0000256" key="6">
    <source>
        <dbReference type="ARBA" id="ARBA00037281"/>
    </source>
</evidence>
<protein>
    <recommendedName>
        <fullName evidence="9">4,4'-diaponeurosporenoate glycosyltransferase</fullName>
    </recommendedName>
</protein>
<evidence type="ECO:0000313" key="12">
    <source>
        <dbReference type="Proteomes" id="UP000598775"/>
    </source>
</evidence>
<evidence type="ECO:0000256" key="7">
    <source>
        <dbReference type="ARBA" id="ARBA00037904"/>
    </source>
</evidence>
<comment type="function">
    <text evidence="6">Catalyzes the glycosylation of 4,4'-diaponeurosporenoate, i.e. the esterification of glucose at the C1'' position with the carboxyl group of 4,4'-diaponeurosporenic acid, to form glycosyl-4,4'-diaponeurosporenoate. This is a step in the biosynthesis of staphyloxanthin, an orange pigment present in most staphylococci strains.</text>
</comment>
<proteinExistence type="inferred from homology"/>
<keyword evidence="12" id="KW-1185">Reference proteome</keyword>
<dbReference type="AlphaFoldDB" id="A0A917BFL2"/>
<evidence type="ECO:0000256" key="8">
    <source>
        <dbReference type="ARBA" id="ARBA00038120"/>
    </source>
</evidence>
<evidence type="ECO:0000256" key="5">
    <source>
        <dbReference type="ARBA" id="ARBA00023136"/>
    </source>
</evidence>
<dbReference type="Proteomes" id="UP000598775">
    <property type="component" value="Unassembled WGS sequence"/>
</dbReference>
<feature type="domain" description="Glycosyltransferase 2-like" evidence="10">
    <location>
        <begin position="4"/>
        <end position="129"/>
    </location>
</feature>
<keyword evidence="5" id="KW-0472">Membrane</keyword>
<keyword evidence="4" id="KW-0808">Transferase</keyword>
<dbReference type="InterPro" id="IPR029044">
    <property type="entry name" value="Nucleotide-diphossugar_trans"/>
</dbReference>
<dbReference type="CDD" id="cd00761">
    <property type="entry name" value="Glyco_tranf_GTA_type"/>
    <property type="match status" value="1"/>
</dbReference>
<dbReference type="PANTHER" id="PTHR43646:SF2">
    <property type="entry name" value="GLYCOSYLTRANSFERASE 2-LIKE DOMAIN-CONTAINING PROTEIN"/>
    <property type="match status" value="1"/>
</dbReference>
<gene>
    <name evidence="11" type="ORF">GCM10011399_37460</name>
</gene>
<sequence length="261" mass="29636">MHPDEIIVVDNGSTDETARVARDLGARVIYESVPGIPAASTAGYDAARFAVIGRLDADSVAPPTWIEEGIRILTDEPGIDAITGSGYFYDGPRRGSRVVAGLYLGAYFTAFRLALGETPLFGSNFFLRQQAWQAVATSVHRSGVSIHDDLDLTIHLTPHHRIEFEPAISVGISYRPFRRADTYLLRVQRGFWTLLRNWPRSSSTLRWRRKLLDRICTRGRQVRDPSNLNANVWSRVDRQRSGRRRLTRLSMPTPHERRRLR</sequence>
<comment type="similarity">
    <text evidence="8">Belongs to the glycosyltransferase 2 family. CrtQ subfamily.</text>
</comment>
<keyword evidence="3" id="KW-0328">Glycosyltransferase</keyword>
<dbReference type="SUPFAM" id="SSF53448">
    <property type="entry name" value="Nucleotide-diphospho-sugar transferases"/>
    <property type="match status" value="1"/>
</dbReference>
<dbReference type="Gene3D" id="3.90.550.10">
    <property type="entry name" value="Spore Coat Polysaccharide Biosynthesis Protein SpsA, Chain A"/>
    <property type="match status" value="1"/>
</dbReference>
<evidence type="ECO:0000256" key="3">
    <source>
        <dbReference type="ARBA" id="ARBA00022676"/>
    </source>
</evidence>
<dbReference type="GO" id="GO:0016787">
    <property type="term" value="F:hydrolase activity"/>
    <property type="evidence" value="ECO:0007669"/>
    <property type="project" value="UniProtKB-KW"/>
</dbReference>
<evidence type="ECO:0000259" key="10">
    <source>
        <dbReference type="Pfam" id="PF00535"/>
    </source>
</evidence>
<accession>A0A917BFL2</accession>
<reference evidence="11 12" key="1">
    <citation type="journal article" date="2014" name="Int. J. Syst. Evol. Microbiol.">
        <title>Complete genome sequence of Corynebacterium casei LMG S-19264T (=DSM 44701T), isolated from a smear-ripened cheese.</title>
        <authorList>
            <consortium name="US DOE Joint Genome Institute (JGI-PGF)"/>
            <person name="Walter F."/>
            <person name="Albersmeier A."/>
            <person name="Kalinowski J."/>
            <person name="Ruckert C."/>
        </authorList>
    </citation>
    <scope>NUCLEOTIDE SEQUENCE [LARGE SCALE GENOMIC DNA]</scope>
    <source>
        <strain evidence="11 12">CGMCC 1.12976</strain>
    </source>
</reference>
<dbReference type="GO" id="GO:0005886">
    <property type="term" value="C:plasma membrane"/>
    <property type="evidence" value="ECO:0007669"/>
    <property type="project" value="UniProtKB-SubCell"/>
</dbReference>
<evidence type="ECO:0000256" key="4">
    <source>
        <dbReference type="ARBA" id="ARBA00022679"/>
    </source>
</evidence>
<comment type="caution">
    <text evidence="11">The sequence shown here is derived from an EMBL/GenBank/DDBJ whole genome shotgun (WGS) entry which is preliminary data.</text>
</comment>
<dbReference type="InterPro" id="IPR001173">
    <property type="entry name" value="Glyco_trans_2-like"/>
</dbReference>
<dbReference type="GO" id="GO:0016757">
    <property type="term" value="F:glycosyltransferase activity"/>
    <property type="evidence" value="ECO:0007669"/>
    <property type="project" value="UniProtKB-KW"/>
</dbReference>